<feature type="compositionally biased region" description="Polar residues" evidence="1">
    <location>
        <begin position="114"/>
        <end position="132"/>
    </location>
</feature>
<evidence type="ECO:0000256" key="1">
    <source>
        <dbReference type="SAM" id="MobiDB-lite"/>
    </source>
</evidence>
<feature type="region of interest" description="Disordered" evidence="1">
    <location>
        <begin position="89"/>
        <end position="292"/>
    </location>
</feature>
<reference evidence="3" key="1">
    <citation type="submission" date="2022-11" db="EMBL/GenBank/DDBJ databases">
        <authorList>
            <person name="Petersen C."/>
        </authorList>
    </citation>
    <scope>NUCLEOTIDE SEQUENCE</scope>
    <source>
        <strain evidence="3">IBT 23319</strain>
    </source>
</reference>
<keyword evidence="2" id="KW-0472">Membrane</keyword>
<feature type="compositionally biased region" description="Basic and acidic residues" evidence="1">
    <location>
        <begin position="205"/>
        <end position="214"/>
    </location>
</feature>
<dbReference type="RefSeq" id="XP_056501647.1">
    <property type="nucleotide sequence ID" value="XM_056642235.1"/>
</dbReference>
<feature type="compositionally biased region" description="Basic and acidic residues" evidence="1">
    <location>
        <begin position="276"/>
        <end position="292"/>
    </location>
</feature>
<gene>
    <name evidence="3" type="ORF">N7469_003315</name>
</gene>
<comment type="caution">
    <text evidence="3">The sequence shown here is derived from an EMBL/GenBank/DDBJ whole genome shotgun (WGS) entry which is preliminary data.</text>
</comment>
<feature type="compositionally biased region" description="Basic residues" evidence="1">
    <location>
        <begin position="134"/>
        <end position="155"/>
    </location>
</feature>
<dbReference type="GeneID" id="81381402"/>
<evidence type="ECO:0000313" key="4">
    <source>
        <dbReference type="Proteomes" id="UP001147733"/>
    </source>
</evidence>
<feature type="compositionally biased region" description="Low complexity" evidence="1">
    <location>
        <begin position="215"/>
        <end position="225"/>
    </location>
</feature>
<reference evidence="3" key="2">
    <citation type="journal article" date="2023" name="IMA Fungus">
        <title>Comparative genomic study of the Penicillium genus elucidates a diverse pangenome and 15 lateral gene transfer events.</title>
        <authorList>
            <person name="Petersen C."/>
            <person name="Sorensen T."/>
            <person name="Nielsen M.R."/>
            <person name="Sondergaard T.E."/>
            <person name="Sorensen J.L."/>
            <person name="Fitzpatrick D.A."/>
            <person name="Frisvad J.C."/>
            <person name="Nielsen K.L."/>
        </authorList>
    </citation>
    <scope>NUCLEOTIDE SEQUENCE</scope>
    <source>
        <strain evidence="3">IBT 23319</strain>
    </source>
</reference>
<dbReference type="Proteomes" id="UP001147733">
    <property type="component" value="Unassembled WGS sequence"/>
</dbReference>
<keyword evidence="4" id="KW-1185">Reference proteome</keyword>
<feature type="compositionally biased region" description="Basic and acidic residues" evidence="1">
    <location>
        <begin position="160"/>
        <end position="171"/>
    </location>
</feature>
<feature type="transmembrane region" description="Helical" evidence="2">
    <location>
        <begin position="6"/>
        <end position="28"/>
    </location>
</feature>
<proteinExistence type="predicted"/>
<evidence type="ECO:0000256" key="2">
    <source>
        <dbReference type="SAM" id="Phobius"/>
    </source>
</evidence>
<keyword evidence="2" id="KW-0812">Transmembrane</keyword>
<feature type="compositionally biased region" description="Basic and acidic residues" evidence="1">
    <location>
        <begin position="233"/>
        <end position="261"/>
    </location>
</feature>
<accession>A0A9W9P501</accession>
<protein>
    <submittedName>
        <fullName evidence="3">Uncharacterized protein</fullName>
    </submittedName>
</protein>
<name>A0A9W9P501_PENCI</name>
<keyword evidence="2" id="KW-1133">Transmembrane helix</keyword>
<organism evidence="3 4">
    <name type="scientific">Penicillium citrinum</name>
    <dbReference type="NCBI Taxonomy" id="5077"/>
    <lineage>
        <taxon>Eukaryota</taxon>
        <taxon>Fungi</taxon>
        <taxon>Dikarya</taxon>
        <taxon>Ascomycota</taxon>
        <taxon>Pezizomycotina</taxon>
        <taxon>Eurotiomycetes</taxon>
        <taxon>Eurotiomycetidae</taxon>
        <taxon>Eurotiales</taxon>
        <taxon>Aspergillaceae</taxon>
        <taxon>Penicillium</taxon>
    </lineage>
</organism>
<dbReference type="EMBL" id="JAPQKT010000003">
    <property type="protein sequence ID" value="KAJ5234147.1"/>
    <property type="molecule type" value="Genomic_DNA"/>
</dbReference>
<sequence>MRPSFTILVLLCMIIVACIVVWVCLYFAKRHVEKKTAMSKAYYRRAREGIPNNIDVEVGLQSKNPYTVQLAPYRYMSRNKEVNMVRPKKAMRTGRAQGKLQGTEFHVHHKSPSRRSVLSINGFNNRQRQLSAKQTKKQKKQKQKQKRKGKGKGKGSGKGQDPRHEQEEPKQPSDNGWNQLPDQPSRHSNQGWTPIHSNRGSHAGTEQHEDHQDKNNNNNNSNNNNEQEGFVSWDHENHDNNHDHGHHDTGGWTQHAEEEHRSHHGSTNMPGGWDEWQAHHNDDHGNHESQKW</sequence>
<dbReference type="AlphaFoldDB" id="A0A9W9P501"/>
<feature type="compositionally biased region" description="Polar residues" evidence="1">
    <location>
        <begin position="172"/>
        <end position="200"/>
    </location>
</feature>
<dbReference type="PROSITE" id="PS51257">
    <property type="entry name" value="PROKAR_LIPOPROTEIN"/>
    <property type="match status" value="1"/>
</dbReference>
<evidence type="ECO:0000313" key="3">
    <source>
        <dbReference type="EMBL" id="KAJ5234147.1"/>
    </source>
</evidence>
<dbReference type="OrthoDB" id="4363488at2759"/>